<reference key="2">
    <citation type="submission" date="2011-10" db="EMBL/GenBank/DDBJ databases">
        <title>The genome and transcriptome sequence of Clonorchis sinensis provide insights into the carcinogenic liver fluke.</title>
        <authorList>
            <person name="Wang X."/>
            <person name="Huang Y."/>
            <person name="Chen W."/>
            <person name="Liu H."/>
            <person name="Guo L."/>
            <person name="Chen Y."/>
            <person name="Luo F."/>
            <person name="Zhou W."/>
            <person name="Sun J."/>
            <person name="Mao Q."/>
            <person name="Liang P."/>
            <person name="Zhou C."/>
            <person name="Tian Y."/>
            <person name="Men J."/>
            <person name="Lv X."/>
            <person name="Huang L."/>
            <person name="Zhou J."/>
            <person name="Hu Y."/>
            <person name="Li R."/>
            <person name="Zhang F."/>
            <person name="Lei H."/>
            <person name="Li X."/>
            <person name="Hu X."/>
            <person name="Liang C."/>
            <person name="Xu J."/>
            <person name="Wu Z."/>
            <person name="Yu X."/>
        </authorList>
    </citation>
    <scope>NUCLEOTIDE SEQUENCE</scope>
    <source>
        <strain>Henan</strain>
    </source>
</reference>
<dbReference type="EMBL" id="DF143181">
    <property type="protein sequence ID" value="GAA51652.1"/>
    <property type="molecule type" value="Genomic_DNA"/>
</dbReference>
<feature type="compositionally biased region" description="Polar residues" evidence="1">
    <location>
        <begin position="865"/>
        <end position="879"/>
    </location>
</feature>
<sequence length="1056" mass="115692">LVGSNENARSLRERLFAALQIARENIGHAQQHQKTVYDRSSHGPVYEVGDYVLLHRPKAPPGAPAKFHHVWQGPYVIVITRPNNTYVIRDPSQPHADVQYTGRVTTGAGQGGVACWYTPLGDLDLFFCTSRDLYPLFRFRFRCRIHVCLQRAYCVDSPTLHNGLIDALGVPHQLWAPDEQQLVAMTIVRQTYTTTGESVYDPYSFWTLIYRVSRTLKIAHSKLYLKLYAGAACHILGALPNFHPRVATICFEKVSYTGHKDNLPERENAQFASNPITLTYSSTRIVTPATELRVEYQCHQVGMSSPGLVIELEIFTVCLRLPCSVNKRFFTMCACDYVCLSDCSSVGMMNAADTDDDSRMQSLGPQIDEAPSKIKQCAYFLRQEALSKGAFTFGDYSASSILCSKLRLQLSGNGNHIVSSFKNLIMLGGLLNQFRSDFYILTVDDVFYQLFFAKTFGFHEKPLLVALVNLIDGSSESNHPQEVTFTFGLISQSLRGEELRLIRDVNGLPNKNHNPVGRYTAVSKKVTKSNGTTKGMYYPASSTISTAHNAVLDPTKRSQSQQHVERSFTTNLNQNVPGSQSQKCVFNGGLYSSAIESSTINGSSEKISGQTQHSKSHSVTSTFFIRGDTARDAANLRETGNRSAGGSLSCGQPSPSSTTEGSVASALSPTSLRVETRPQHQSFWLHQSELTLPTERDLPPGYVNGVGHSVPDKRVASVPGLEAGIKAQTVESLSNLDSSDARYFSATSMNYGGQHSRTDSEDYLNNYAAGPSFRKIQNLHGSGGAQRRYPSDNTLNFTPRDGAQVYTSGSKPGPVTIPARSRSAQPSPGPSPLASPNTFYRASETNLNQDYGAEKRSRITRSQQFELQASTRRGASSPPNLDKQKSQSFVVNGTEDDAESPILPSVREIIRQVEAMTQSNAATSTTDISTLGQGGGPPSGIPRYQRQLTQSVQNRRNASASTDNYARNGILRQGGSSQRTPSAPQLRAVQYTPMQAKFNSITAAAAAASAQNRTVAPPVPPHGPTRSSKAIIGAFTRRTDPVYNDTSQPQRYEMAN</sequence>
<feature type="region of interest" description="Disordered" evidence="1">
    <location>
        <begin position="917"/>
        <end position="943"/>
    </location>
</feature>
<feature type="non-terminal residue" evidence="2">
    <location>
        <position position="1056"/>
    </location>
</feature>
<reference evidence="2" key="1">
    <citation type="journal article" date="2011" name="Genome Biol.">
        <title>The draft genome of the carcinogenic human liver fluke Clonorchis sinensis.</title>
        <authorList>
            <person name="Wang X."/>
            <person name="Chen W."/>
            <person name="Huang Y."/>
            <person name="Sun J."/>
            <person name="Men J."/>
            <person name="Liu H."/>
            <person name="Luo F."/>
            <person name="Guo L."/>
            <person name="Lv X."/>
            <person name="Deng C."/>
            <person name="Zhou C."/>
            <person name="Fan Y."/>
            <person name="Li X."/>
            <person name="Huang L."/>
            <person name="Hu Y."/>
            <person name="Liang C."/>
            <person name="Hu X."/>
            <person name="Xu J."/>
            <person name="Yu X."/>
        </authorList>
    </citation>
    <scope>NUCLEOTIDE SEQUENCE [LARGE SCALE GENOMIC DNA]</scope>
    <source>
        <strain evidence="2">Henan</strain>
    </source>
</reference>
<keyword evidence="3" id="KW-1185">Reference proteome</keyword>
<evidence type="ECO:0000256" key="1">
    <source>
        <dbReference type="SAM" id="MobiDB-lite"/>
    </source>
</evidence>
<organism evidence="2 3">
    <name type="scientific">Clonorchis sinensis</name>
    <name type="common">Chinese liver fluke</name>
    <dbReference type="NCBI Taxonomy" id="79923"/>
    <lineage>
        <taxon>Eukaryota</taxon>
        <taxon>Metazoa</taxon>
        <taxon>Spiralia</taxon>
        <taxon>Lophotrochozoa</taxon>
        <taxon>Platyhelminthes</taxon>
        <taxon>Trematoda</taxon>
        <taxon>Digenea</taxon>
        <taxon>Opisthorchiida</taxon>
        <taxon>Opisthorchiata</taxon>
        <taxon>Opisthorchiidae</taxon>
        <taxon>Clonorchis</taxon>
    </lineage>
</organism>
<dbReference type="AlphaFoldDB" id="G7YFB9"/>
<feature type="compositionally biased region" description="Polar residues" evidence="1">
    <location>
        <begin position="557"/>
        <end position="579"/>
    </location>
</feature>
<evidence type="ECO:0000313" key="3">
    <source>
        <dbReference type="Proteomes" id="UP000008909"/>
    </source>
</evidence>
<feature type="region of interest" description="Disordered" evidence="1">
    <location>
        <begin position="602"/>
        <end position="622"/>
    </location>
</feature>
<feature type="compositionally biased region" description="Polar residues" evidence="1">
    <location>
        <begin position="917"/>
        <end position="931"/>
    </location>
</feature>
<feature type="region of interest" description="Disordered" evidence="1">
    <location>
        <begin position="554"/>
        <end position="579"/>
    </location>
</feature>
<evidence type="ECO:0000313" key="2">
    <source>
        <dbReference type="EMBL" id="GAA51652.1"/>
    </source>
</evidence>
<protein>
    <submittedName>
        <fullName evidence="2">Uncharacterized protein</fullName>
    </submittedName>
</protein>
<dbReference type="Proteomes" id="UP000008909">
    <property type="component" value="Unassembled WGS sequence"/>
</dbReference>
<proteinExistence type="predicted"/>
<gene>
    <name evidence="2" type="ORF">CLF_106551</name>
</gene>
<feature type="non-terminal residue" evidence="2">
    <location>
        <position position="1"/>
    </location>
</feature>
<feature type="region of interest" description="Disordered" evidence="1">
    <location>
        <begin position="865"/>
        <end position="904"/>
    </location>
</feature>
<accession>G7YFB9</accession>
<feature type="region of interest" description="Disordered" evidence="1">
    <location>
        <begin position="780"/>
        <end position="838"/>
    </location>
</feature>
<name>G7YFB9_CLOSI</name>
<feature type="region of interest" description="Disordered" evidence="1">
    <location>
        <begin position="638"/>
        <end position="670"/>
    </location>
</feature>
<feature type="compositionally biased region" description="Polar residues" evidence="1">
    <location>
        <begin position="641"/>
        <end position="670"/>
    </location>
</feature>